<evidence type="ECO:0000256" key="3">
    <source>
        <dbReference type="ARBA" id="ARBA00023163"/>
    </source>
</evidence>
<reference evidence="6 7" key="1">
    <citation type="submission" date="2021-03" db="EMBL/GenBank/DDBJ databases">
        <title>novel species in genus Cellulomonas.</title>
        <authorList>
            <person name="Zhang G."/>
        </authorList>
    </citation>
    <scope>NUCLEOTIDE SEQUENCE [LARGE SCALE GENOMIC DNA]</scope>
    <source>
        <strain evidence="7">zg-ZUI188</strain>
    </source>
</reference>
<dbReference type="PANTHER" id="PTHR30055:SF234">
    <property type="entry name" value="HTH-TYPE TRANSCRIPTIONAL REGULATOR BETI"/>
    <property type="match status" value="1"/>
</dbReference>
<evidence type="ECO:0000259" key="5">
    <source>
        <dbReference type="PROSITE" id="PS50977"/>
    </source>
</evidence>
<dbReference type="InterPro" id="IPR001647">
    <property type="entry name" value="HTH_TetR"/>
</dbReference>
<feature type="domain" description="HTH tetR-type" evidence="5">
    <location>
        <begin position="21"/>
        <end position="79"/>
    </location>
</feature>
<evidence type="ECO:0000313" key="6">
    <source>
        <dbReference type="EMBL" id="MBO3086006.1"/>
    </source>
</evidence>
<dbReference type="InterPro" id="IPR050109">
    <property type="entry name" value="HTH-type_TetR-like_transc_reg"/>
</dbReference>
<dbReference type="SUPFAM" id="SSF46689">
    <property type="entry name" value="Homeodomain-like"/>
    <property type="match status" value="1"/>
</dbReference>
<organism evidence="6 7">
    <name type="scientific">Cellulomonas fengjieae</name>
    <dbReference type="NCBI Taxonomy" id="2819978"/>
    <lineage>
        <taxon>Bacteria</taxon>
        <taxon>Bacillati</taxon>
        <taxon>Actinomycetota</taxon>
        <taxon>Actinomycetes</taxon>
        <taxon>Micrococcales</taxon>
        <taxon>Cellulomonadaceae</taxon>
        <taxon>Cellulomonas</taxon>
    </lineage>
</organism>
<evidence type="ECO:0000256" key="2">
    <source>
        <dbReference type="ARBA" id="ARBA00023125"/>
    </source>
</evidence>
<feature type="DNA-binding region" description="H-T-H motif" evidence="4">
    <location>
        <begin position="42"/>
        <end position="61"/>
    </location>
</feature>
<accession>A0ABS3SJS9</accession>
<dbReference type="Gene3D" id="1.10.357.10">
    <property type="entry name" value="Tetracycline Repressor, domain 2"/>
    <property type="match status" value="1"/>
</dbReference>
<dbReference type="Pfam" id="PF00440">
    <property type="entry name" value="TetR_N"/>
    <property type="match status" value="1"/>
</dbReference>
<proteinExistence type="predicted"/>
<dbReference type="Proteomes" id="UP000678317">
    <property type="component" value="Unassembled WGS sequence"/>
</dbReference>
<evidence type="ECO:0000256" key="4">
    <source>
        <dbReference type="PROSITE-ProRule" id="PRU00335"/>
    </source>
</evidence>
<protein>
    <submittedName>
        <fullName evidence="6">TetR/AcrR family transcriptional regulator</fullName>
    </submittedName>
</protein>
<sequence>MTEQRCYFWHVTTDIATGARGRTRKAILDAAIRVLATEPTASLGQIADAADVGRTTLHRYFPERAGLLAALTQEAAVRLTDAAVRARLDEGPGLPALLRACQECLRLGDLLTLVFTEVVSLDACGDEDGFSRSLDAACARGLADGTLDARLTQEWVQGTLWSSLYLAWSELRAGTAPPHQVLSQLLLVVEKALAAPA</sequence>
<keyword evidence="2 4" id="KW-0238">DNA-binding</keyword>
<dbReference type="EMBL" id="JAGFBM010000009">
    <property type="protein sequence ID" value="MBO3086006.1"/>
    <property type="molecule type" value="Genomic_DNA"/>
</dbReference>
<evidence type="ECO:0000256" key="1">
    <source>
        <dbReference type="ARBA" id="ARBA00023015"/>
    </source>
</evidence>
<dbReference type="PROSITE" id="PS50977">
    <property type="entry name" value="HTH_TETR_2"/>
    <property type="match status" value="1"/>
</dbReference>
<name>A0ABS3SJS9_9CELL</name>
<dbReference type="PANTHER" id="PTHR30055">
    <property type="entry name" value="HTH-TYPE TRANSCRIPTIONAL REGULATOR RUTR"/>
    <property type="match status" value="1"/>
</dbReference>
<keyword evidence="7" id="KW-1185">Reference proteome</keyword>
<keyword evidence="3" id="KW-0804">Transcription</keyword>
<keyword evidence="1" id="KW-0805">Transcription regulation</keyword>
<comment type="caution">
    <text evidence="6">The sequence shown here is derived from an EMBL/GenBank/DDBJ whole genome shotgun (WGS) entry which is preliminary data.</text>
</comment>
<evidence type="ECO:0000313" key="7">
    <source>
        <dbReference type="Proteomes" id="UP000678317"/>
    </source>
</evidence>
<dbReference type="InterPro" id="IPR009057">
    <property type="entry name" value="Homeodomain-like_sf"/>
</dbReference>
<gene>
    <name evidence="6" type="ORF">J4035_15295</name>
</gene>